<dbReference type="PANTHER" id="PTHR24220:SF689">
    <property type="entry name" value="LIPOPROTEIN-RELEASING SYSTEM ATP-BINDING PROTEIN LOLD"/>
    <property type="match status" value="1"/>
</dbReference>
<comment type="caution">
    <text evidence="5">The sequence shown here is derived from an EMBL/GenBank/DDBJ whole genome shotgun (WGS) entry which is preliminary data.</text>
</comment>
<dbReference type="InterPro" id="IPR027417">
    <property type="entry name" value="P-loop_NTPase"/>
</dbReference>
<protein>
    <submittedName>
        <fullName evidence="5">ATP-binding cassette domain-containing protein</fullName>
    </submittedName>
</protein>
<feature type="domain" description="ABC transporter" evidence="4">
    <location>
        <begin position="6"/>
        <end position="222"/>
    </location>
</feature>
<accession>A0ABT5V578</accession>
<dbReference type="Pfam" id="PF00005">
    <property type="entry name" value="ABC_tran"/>
    <property type="match status" value="1"/>
</dbReference>
<comment type="similarity">
    <text evidence="1">Belongs to the ABC transporter superfamily.</text>
</comment>
<dbReference type="Gene3D" id="3.40.50.300">
    <property type="entry name" value="P-loop containing nucleotide triphosphate hydrolases"/>
    <property type="match status" value="1"/>
</dbReference>
<dbReference type="SUPFAM" id="SSF52540">
    <property type="entry name" value="P-loop containing nucleoside triphosphate hydrolases"/>
    <property type="match status" value="1"/>
</dbReference>
<reference evidence="5 6" key="1">
    <citation type="submission" date="2023-02" db="EMBL/GenBank/DDBJ databases">
        <title>Defining the Infant Male Urobiome and Moving Towards Mechanisms in Urobiome Research.</title>
        <authorList>
            <person name="Reasoner S."/>
            <person name="Flores V."/>
            <person name="Van Horn G."/>
            <person name="Morales G."/>
            <person name="Peard L."/>
            <person name="Abelson B."/>
            <person name="Manuel C."/>
            <person name="Lee J."/>
            <person name="Baker B."/>
            <person name="Williams T."/>
            <person name="Schmitz J."/>
            <person name="Clayton D."/>
            <person name="Hadjifrangiskou M."/>
        </authorList>
    </citation>
    <scope>NUCLEOTIDE SEQUENCE [LARGE SCALE GENOMIC DNA]</scope>
    <source>
        <strain evidence="5 6">AS1053</strain>
    </source>
</reference>
<dbReference type="SMART" id="SM00382">
    <property type="entry name" value="AAA"/>
    <property type="match status" value="1"/>
</dbReference>
<dbReference type="PROSITE" id="PS00211">
    <property type="entry name" value="ABC_TRANSPORTER_1"/>
    <property type="match status" value="1"/>
</dbReference>
<evidence type="ECO:0000259" key="4">
    <source>
        <dbReference type="PROSITE" id="PS50893"/>
    </source>
</evidence>
<proteinExistence type="inferred from homology"/>
<dbReference type="PROSITE" id="PS50893">
    <property type="entry name" value="ABC_TRANSPORTER_2"/>
    <property type="match status" value="1"/>
</dbReference>
<dbReference type="GO" id="GO:0005524">
    <property type="term" value="F:ATP binding"/>
    <property type="evidence" value="ECO:0007669"/>
    <property type="project" value="UniProtKB-KW"/>
</dbReference>
<evidence type="ECO:0000256" key="1">
    <source>
        <dbReference type="ARBA" id="ARBA00005417"/>
    </source>
</evidence>
<keyword evidence="3 5" id="KW-0067">ATP-binding</keyword>
<keyword evidence="6" id="KW-1185">Reference proteome</keyword>
<dbReference type="Proteomes" id="UP001219297">
    <property type="component" value="Unassembled WGS sequence"/>
</dbReference>
<sequence>MAIDVIGLDFAYKAQQEQRIIFSGATASFSPSRFYALMGPSGSGKTTLFRILARELEPEAGKILIAGKDLASIPPRELRASVMRRIFQDYLLIPFLSPLDNLLLAAEITTGTSGKEDKKRALELLDRVGLTEHAYRNVDLLSGGEQQRVAIARALMGSARILLADEPTGALDRDNTEHIALLLADLAHEEGLIVIAGTHDSQFAAHADAIVRISEHQLILES</sequence>
<evidence type="ECO:0000256" key="2">
    <source>
        <dbReference type="ARBA" id="ARBA00022741"/>
    </source>
</evidence>
<dbReference type="GeneID" id="83609233"/>
<name>A0ABT5V578_9ACTO</name>
<dbReference type="InterPro" id="IPR017871">
    <property type="entry name" value="ABC_transporter-like_CS"/>
</dbReference>
<dbReference type="RefSeq" id="WP_274732958.1">
    <property type="nucleotide sequence ID" value="NZ_CAUFPF010000057.1"/>
</dbReference>
<dbReference type="EMBL" id="JARBHI010000006">
    <property type="protein sequence ID" value="MDE1656122.1"/>
    <property type="molecule type" value="Genomic_DNA"/>
</dbReference>
<organism evidence="5 6">
    <name type="scientific">Actinotignum sanguinis</name>
    <dbReference type="NCBI Taxonomy" id="1445614"/>
    <lineage>
        <taxon>Bacteria</taxon>
        <taxon>Bacillati</taxon>
        <taxon>Actinomycetota</taxon>
        <taxon>Actinomycetes</taxon>
        <taxon>Actinomycetales</taxon>
        <taxon>Actinomycetaceae</taxon>
        <taxon>Actinotignum</taxon>
    </lineage>
</organism>
<gene>
    <name evidence="5" type="ORF">PWJ81_03470</name>
</gene>
<keyword evidence="2" id="KW-0547">Nucleotide-binding</keyword>
<dbReference type="InterPro" id="IPR015854">
    <property type="entry name" value="ABC_transpr_LolD-like"/>
</dbReference>
<dbReference type="InterPro" id="IPR003439">
    <property type="entry name" value="ABC_transporter-like_ATP-bd"/>
</dbReference>
<evidence type="ECO:0000313" key="6">
    <source>
        <dbReference type="Proteomes" id="UP001219297"/>
    </source>
</evidence>
<evidence type="ECO:0000313" key="5">
    <source>
        <dbReference type="EMBL" id="MDE1656122.1"/>
    </source>
</evidence>
<dbReference type="InterPro" id="IPR003593">
    <property type="entry name" value="AAA+_ATPase"/>
</dbReference>
<evidence type="ECO:0000256" key="3">
    <source>
        <dbReference type="ARBA" id="ARBA00022840"/>
    </source>
</evidence>
<dbReference type="PANTHER" id="PTHR24220">
    <property type="entry name" value="IMPORT ATP-BINDING PROTEIN"/>
    <property type="match status" value="1"/>
</dbReference>